<gene>
    <name evidence="1" type="primary">yidA</name>
    <name evidence="1" type="ORF">RAK27_09535</name>
</gene>
<dbReference type="Gene3D" id="3.40.50.1000">
    <property type="entry name" value="HAD superfamily/HAD-like"/>
    <property type="match status" value="1"/>
</dbReference>
<name>A0AAW9JZ61_CARML</name>
<dbReference type="EMBL" id="JAVBVO010000003">
    <property type="protein sequence ID" value="MDZ5758895.1"/>
    <property type="molecule type" value="Genomic_DNA"/>
</dbReference>
<dbReference type="RefSeq" id="WP_135056562.1">
    <property type="nucleotide sequence ID" value="NZ_CAJGUR010000059.1"/>
</dbReference>
<dbReference type="GO" id="GO:0000287">
    <property type="term" value="F:magnesium ion binding"/>
    <property type="evidence" value="ECO:0007669"/>
    <property type="project" value="TreeGrafter"/>
</dbReference>
<dbReference type="InterPro" id="IPR006379">
    <property type="entry name" value="HAD-SF_hydro_IIB"/>
</dbReference>
<dbReference type="GO" id="GO:0005829">
    <property type="term" value="C:cytosol"/>
    <property type="evidence" value="ECO:0007669"/>
    <property type="project" value="TreeGrafter"/>
</dbReference>
<dbReference type="NCBIfam" id="NF007806">
    <property type="entry name" value="PRK10513.1"/>
    <property type="match status" value="1"/>
</dbReference>
<accession>A0AAW9JZ61</accession>
<dbReference type="SFLD" id="SFLDG01144">
    <property type="entry name" value="C2.B.4:_PGP_Like"/>
    <property type="match status" value="1"/>
</dbReference>
<keyword evidence="1" id="KW-0378">Hydrolase</keyword>
<organism evidence="1 2">
    <name type="scientific">Carnobacterium maltaromaticum</name>
    <name type="common">Carnobacterium piscicola</name>
    <dbReference type="NCBI Taxonomy" id="2751"/>
    <lineage>
        <taxon>Bacteria</taxon>
        <taxon>Bacillati</taxon>
        <taxon>Bacillota</taxon>
        <taxon>Bacilli</taxon>
        <taxon>Lactobacillales</taxon>
        <taxon>Carnobacteriaceae</taxon>
        <taxon>Carnobacterium</taxon>
    </lineage>
</organism>
<dbReference type="SFLD" id="SFLDG01140">
    <property type="entry name" value="C2.B:_Phosphomannomutase_and_P"/>
    <property type="match status" value="1"/>
</dbReference>
<comment type="caution">
    <text evidence="1">The sequence shown here is derived from an EMBL/GenBank/DDBJ whole genome shotgun (WGS) entry which is preliminary data.</text>
</comment>
<dbReference type="NCBIfam" id="TIGR00099">
    <property type="entry name" value="Cof-subfamily"/>
    <property type="match status" value="1"/>
</dbReference>
<proteinExistence type="predicted"/>
<dbReference type="EC" id="3.1.3.23" evidence="1"/>
<dbReference type="PROSITE" id="PS01229">
    <property type="entry name" value="COF_2"/>
    <property type="match status" value="1"/>
</dbReference>
<protein>
    <submittedName>
        <fullName evidence="1">Sugar-phosphatase</fullName>
        <ecNumber evidence="1">3.1.3.23</ecNumber>
    </submittedName>
</protein>
<sequence>MSIELIAIDLDGTLLTPERVVSPRVKATIAEAKEKGIKVVICTGRPLPGVTHLLKELNLEEEGDYVITYNGALVQTAHDGEAIAHHTLDFDNFLEIEGLSQELGVHCHAIDRDSIYTTNKDIGYYSVYEAMLTNMSLKYRSVEEMDPNIEISKMMMIDPPEILDPAIAKFPAGFTEKYTTLKSEPFYLEVLNKDASKGQAVRDLAGILTIPRENIMAIGDNENDSDMLVYAGIGVAMGNAVPTVKAISDYVTETNVNDGVAVAIEKFAF</sequence>
<dbReference type="GO" id="GO:0050308">
    <property type="term" value="F:sugar-phosphatase activity"/>
    <property type="evidence" value="ECO:0007669"/>
    <property type="project" value="UniProtKB-EC"/>
</dbReference>
<reference evidence="1" key="1">
    <citation type="submission" date="2023-08" db="EMBL/GenBank/DDBJ databases">
        <title>Genomic characterization of piscicolin 126 produced by Carnobacterium maltaromaticum CM22 strain isolated from salmon (Salmo salar).</title>
        <authorList>
            <person name="Gonzalez-Gragera E."/>
            <person name="Garcia-Lopez J.D."/>
            <person name="Teso-Perez C."/>
            <person name="Gimenez-Hernandez I."/>
            <person name="Peralta-Sanchez J.M."/>
            <person name="Valdivia E."/>
            <person name="Montalban-Lopez M."/>
            <person name="Martin-Platero A.M."/>
            <person name="Banos A."/>
            <person name="Martinez-Bueno M."/>
        </authorList>
    </citation>
    <scope>NUCLEOTIDE SEQUENCE</scope>
    <source>
        <strain evidence="1">CM22</strain>
    </source>
</reference>
<dbReference type="PROSITE" id="PS01228">
    <property type="entry name" value="COF_1"/>
    <property type="match status" value="1"/>
</dbReference>
<dbReference type="Proteomes" id="UP001290462">
    <property type="component" value="Unassembled WGS sequence"/>
</dbReference>
<dbReference type="PANTHER" id="PTHR10000">
    <property type="entry name" value="PHOSPHOSERINE PHOSPHATASE"/>
    <property type="match status" value="1"/>
</dbReference>
<dbReference type="Gene3D" id="3.30.1240.10">
    <property type="match status" value="1"/>
</dbReference>
<dbReference type="PANTHER" id="PTHR10000:SF8">
    <property type="entry name" value="HAD SUPERFAMILY HYDROLASE-LIKE, TYPE 3"/>
    <property type="match status" value="1"/>
</dbReference>
<dbReference type="NCBIfam" id="TIGR01484">
    <property type="entry name" value="HAD-SF-IIB"/>
    <property type="match status" value="1"/>
</dbReference>
<dbReference type="InterPro" id="IPR000150">
    <property type="entry name" value="Cof"/>
</dbReference>
<evidence type="ECO:0000313" key="2">
    <source>
        <dbReference type="Proteomes" id="UP001290462"/>
    </source>
</evidence>
<dbReference type="AlphaFoldDB" id="A0AAW9JZ61"/>
<dbReference type="Pfam" id="PF08282">
    <property type="entry name" value="Hydrolase_3"/>
    <property type="match status" value="1"/>
</dbReference>
<dbReference type="SUPFAM" id="SSF56784">
    <property type="entry name" value="HAD-like"/>
    <property type="match status" value="1"/>
</dbReference>
<dbReference type="InterPro" id="IPR036412">
    <property type="entry name" value="HAD-like_sf"/>
</dbReference>
<dbReference type="CDD" id="cd07516">
    <property type="entry name" value="HAD_Pase"/>
    <property type="match status" value="1"/>
</dbReference>
<dbReference type="InterPro" id="IPR023214">
    <property type="entry name" value="HAD_sf"/>
</dbReference>
<evidence type="ECO:0000313" key="1">
    <source>
        <dbReference type="EMBL" id="MDZ5758895.1"/>
    </source>
</evidence>
<dbReference type="SFLD" id="SFLDS00003">
    <property type="entry name" value="Haloacid_Dehalogenase"/>
    <property type="match status" value="1"/>
</dbReference>